<dbReference type="Proteomes" id="UP001497472">
    <property type="component" value="Unassembled WGS sequence"/>
</dbReference>
<organism evidence="4 5">
    <name type="scientific">Leptosia nina</name>
    <dbReference type="NCBI Taxonomy" id="320188"/>
    <lineage>
        <taxon>Eukaryota</taxon>
        <taxon>Metazoa</taxon>
        <taxon>Ecdysozoa</taxon>
        <taxon>Arthropoda</taxon>
        <taxon>Hexapoda</taxon>
        <taxon>Insecta</taxon>
        <taxon>Pterygota</taxon>
        <taxon>Neoptera</taxon>
        <taxon>Endopterygota</taxon>
        <taxon>Lepidoptera</taxon>
        <taxon>Glossata</taxon>
        <taxon>Ditrysia</taxon>
        <taxon>Papilionoidea</taxon>
        <taxon>Pieridae</taxon>
        <taxon>Pierinae</taxon>
        <taxon>Leptosia</taxon>
    </lineage>
</organism>
<dbReference type="Gene3D" id="2.60.40.10">
    <property type="entry name" value="Immunoglobulins"/>
    <property type="match status" value="1"/>
</dbReference>
<dbReference type="InterPro" id="IPR036179">
    <property type="entry name" value="Ig-like_dom_sf"/>
</dbReference>
<name>A0AAV1JTZ0_9NEOP</name>
<evidence type="ECO:0000256" key="2">
    <source>
        <dbReference type="SAM" id="Phobius"/>
    </source>
</evidence>
<dbReference type="SUPFAM" id="SSF48726">
    <property type="entry name" value="Immunoglobulin"/>
    <property type="match status" value="1"/>
</dbReference>
<evidence type="ECO:0000313" key="5">
    <source>
        <dbReference type="Proteomes" id="UP001497472"/>
    </source>
</evidence>
<feature type="domain" description="Immunoglobulin" evidence="3">
    <location>
        <begin position="106"/>
        <end position="208"/>
    </location>
</feature>
<protein>
    <recommendedName>
        <fullName evidence="3">Immunoglobulin domain-containing protein</fullName>
    </recommendedName>
</protein>
<dbReference type="EMBL" id="CAVLEF010000132">
    <property type="protein sequence ID" value="CAK1551656.1"/>
    <property type="molecule type" value="Genomic_DNA"/>
</dbReference>
<evidence type="ECO:0000256" key="1">
    <source>
        <dbReference type="SAM" id="MobiDB-lite"/>
    </source>
</evidence>
<proteinExistence type="predicted"/>
<evidence type="ECO:0000313" key="4">
    <source>
        <dbReference type="EMBL" id="CAK1551656.1"/>
    </source>
</evidence>
<reference evidence="4 5" key="1">
    <citation type="submission" date="2023-11" db="EMBL/GenBank/DDBJ databases">
        <authorList>
            <person name="Okamura Y."/>
        </authorList>
    </citation>
    <scope>NUCLEOTIDE SEQUENCE [LARGE SCALE GENOMIC DNA]</scope>
</reference>
<feature type="transmembrane region" description="Helical" evidence="2">
    <location>
        <begin position="220"/>
        <end position="240"/>
    </location>
</feature>
<dbReference type="InterPro" id="IPR003599">
    <property type="entry name" value="Ig_sub"/>
</dbReference>
<keyword evidence="2" id="KW-0472">Membrane</keyword>
<gene>
    <name evidence="4" type="ORF">LNINA_LOCUS10777</name>
</gene>
<evidence type="ECO:0000259" key="3">
    <source>
        <dbReference type="SMART" id="SM00409"/>
    </source>
</evidence>
<keyword evidence="5" id="KW-1185">Reference proteome</keyword>
<feature type="domain" description="Immunoglobulin" evidence="3">
    <location>
        <begin position="17"/>
        <end position="99"/>
    </location>
</feature>
<accession>A0AAV1JTZ0</accession>
<comment type="caution">
    <text evidence="4">The sequence shown here is derived from an EMBL/GenBank/DDBJ whole genome shotgun (WGS) entry which is preliminary data.</text>
</comment>
<dbReference type="SMART" id="SM00409">
    <property type="entry name" value="IG"/>
    <property type="match status" value="2"/>
</dbReference>
<feature type="compositionally biased region" description="Low complexity" evidence="1">
    <location>
        <begin position="265"/>
        <end position="276"/>
    </location>
</feature>
<keyword evidence="2" id="KW-1133">Transmembrane helix</keyword>
<feature type="region of interest" description="Disordered" evidence="1">
    <location>
        <begin position="265"/>
        <end position="291"/>
    </location>
</feature>
<keyword evidence="2" id="KW-0812">Transmembrane</keyword>
<sequence length="291" mass="31738">MRNKQFEAYRTIVEDGKETILAFENEKIKIQCKSNFPMIYCGFVSPSGKRFSFTELSVHDGQCVHEIKAKKSDNGEWKCHIGSKAARLESIKKIQVRVVNQLAAVHPNVSTEIGKSATLSCATTAGYVPLSYCRFEPPSGKSFSIDSSVTAENPILKKYYYPNNRSLDRGDCCVTIHKVKPEDLGLWTCGAGLGDGNEHIDTILLDVDGMYTMSTASTTAVSFGVIIIAVTLSLLGYLAWKKRVLLGAAPQPEIVEMEEVQPPRQIPSVVVQSPSSAGGAESPLMSSTHSD</sequence>
<dbReference type="InterPro" id="IPR013783">
    <property type="entry name" value="Ig-like_fold"/>
</dbReference>
<dbReference type="AlphaFoldDB" id="A0AAV1JTZ0"/>